<evidence type="ECO:0000256" key="7">
    <source>
        <dbReference type="ARBA" id="ARBA00023004"/>
    </source>
</evidence>
<feature type="domain" description="SET" evidence="12">
    <location>
        <begin position="110"/>
        <end position="383"/>
    </location>
</feature>
<organism evidence="14 15">
    <name type="scientific">Lachancea nothofagi CBS 11611</name>
    <dbReference type="NCBI Taxonomy" id="1266666"/>
    <lineage>
        <taxon>Eukaryota</taxon>
        <taxon>Fungi</taxon>
        <taxon>Dikarya</taxon>
        <taxon>Ascomycota</taxon>
        <taxon>Saccharomycotina</taxon>
        <taxon>Saccharomycetes</taxon>
        <taxon>Saccharomycetales</taxon>
        <taxon>Saccharomycetaceae</taxon>
        <taxon>Lachancea</taxon>
    </lineage>
</organism>
<evidence type="ECO:0000256" key="1">
    <source>
        <dbReference type="ARBA" id="ARBA00004286"/>
    </source>
</evidence>
<dbReference type="Gene3D" id="6.10.140.2220">
    <property type="match status" value="1"/>
</dbReference>
<dbReference type="GO" id="GO:0042799">
    <property type="term" value="F:histone H4K20 methyltransferase activity"/>
    <property type="evidence" value="ECO:0007669"/>
    <property type="project" value="TreeGrafter"/>
</dbReference>
<evidence type="ECO:0000259" key="12">
    <source>
        <dbReference type="PROSITE" id="PS50280"/>
    </source>
</evidence>
<evidence type="ECO:0000256" key="9">
    <source>
        <dbReference type="ARBA" id="ARBA00044528"/>
    </source>
</evidence>
<protein>
    <recommendedName>
        <fullName evidence="9">Histone-lysine N-methyltransferase SET5</fullName>
    </recommendedName>
    <alternativeName>
        <fullName evidence="8">SET domain-containing protein 5</fullName>
    </alternativeName>
</protein>
<evidence type="ECO:0000256" key="2">
    <source>
        <dbReference type="ARBA" id="ARBA00022454"/>
    </source>
</evidence>
<keyword evidence="5" id="KW-0949">S-adenosyl-L-methionine</keyword>
<evidence type="ECO:0000256" key="8">
    <source>
        <dbReference type="ARBA" id="ARBA00042380"/>
    </source>
</evidence>
<feature type="domain" description="Cytochrome c" evidence="13">
    <location>
        <begin position="370"/>
        <end position="487"/>
    </location>
</feature>
<dbReference type="CDD" id="cd20071">
    <property type="entry name" value="SET_SMYD"/>
    <property type="match status" value="1"/>
</dbReference>
<dbReference type="Gene3D" id="2.170.270.10">
    <property type="entry name" value="SET domain"/>
    <property type="match status" value="1"/>
</dbReference>
<accession>A0A1G4IUX3</accession>
<dbReference type="Pfam" id="PF00856">
    <property type="entry name" value="SET"/>
    <property type="match status" value="1"/>
</dbReference>
<evidence type="ECO:0000256" key="4">
    <source>
        <dbReference type="ARBA" id="ARBA00022679"/>
    </source>
</evidence>
<evidence type="ECO:0000256" key="6">
    <source>
        <dbReference type="ARBA" id="ARBA00022723"/>
    </source>
</evidence>
<evidence type="ECO:0000256" key="11">
    <source>
        <dbReference type="PROSITE-ProRule" id="PRU00433"/>
    </source>
</evidence>
<evidence type="ECO:0000313" key="14">
    <source>
        <dbReference type="EMBL" id="SCU80564.1"/>
    </source>
</evidence>
<gene>
    <name evidence="14" type="ORF">LANO_0B00540G</name>
</gene>
<dbReference type="InterPro" id="IPR009056">
    <property type="entry name" value="Cyt_c-like_dom"/>
</dbReference>
<dbReference type="OrthoDB" id="438641at2759"/>
<keyword evidence="6 11" id="KW-0479">Metal-binding</keyword>
<evidence type="ECO:0000256" key="5">
    <source>
        <dbReference type="ARBA" id="ARBA00022691"/>
    </source>
</evidence>
<evidence type="ECO:0000313" key="15">
    <source>
        <dbReference type="Proteomes" id="UP000189911"/>
    </source>
</evidence>
<name>A0A1G4IUX3_9SACH</name>
<dbReference type="GO" id="GO:0045814">
    <property type="term" value="P:negative regulation of gene expression, epigenetic"/>
    <property type="evidence" value="ECO:0007669"/>
    <property type="project" value="TreeGrafter"/>
</dbReference>
<reference evidence="15" key="1">
    <citation type="submission" date="2016-03" db="EMBL/GenBank/DDBJ databases">
        <authorList>
            <person name="Devillers Hugo."/>
        </authorList>
    </citation>
    <scope>NUCLEOTIDE SEQUENCE [LARGE SCALE GENOMIC DNA]</scope>
</reference>
<dbReference type="GO" id="GO:0046872">
    <property type="term" value="F:metal ion binding"/>
    <property type="evidence" value="ECO:0007669"/>
    <property type="project" value="UniProtKB-KW"/>
</dbReference>
<dbReference type="GO" id="GO:0009055">
    <property type="term" value="F:electron transfer activity"/>
    <property type="evidence" value="ECO:0007669"/>
    <property type="project" value="InterPro"/>
</dbReference>
<keyword evidence="4" id="KW-0808">Transferase</keyword>
<dbReference type="AlphaFoldDB" id="A0A1G4IUX3"/>
<evidence type="ECO:0000256" key="3">
    <source>
        <dbReference type="ARBA" id="ARBA00022603"/>
    </source>
</evidence>
<proteinExistence type="predicted"/>
<keyword evidence="3" id="KW-0489">Methyltransferase</keyword>
<dbReference type="SUPFAM" id="SSF82199">
    <property type="entry name" value="SET domain"/>
    <property type="match status" value="1"/>
</dbReference>
<dbReference type="SMART" id="SM00317">
    <property type="entry name" value="SET"/>
    <property type="match status" value="1"/>
</dbReference>
<dbReference type="PANTHER" id="PTHR46402:SF2">
    <property type="entry name" value="HISTONE-LYSINE N-TRIMETHYLTRANSFERASE SMYD5"/>
    <property type="match status" value="1"/>
</dbReference>
<keyword evidence="15" id="KW-1185">Reference proteome</keyword>
<dbReference type="EMBL" id="LT598450">
    <property type="protein sequence ID" value="SCU80564.1"/>
    <property type="molecule type" value="Genomic_DNA"/>
</dbReference>
<keyword evidence="11" id="KW-0349">Heme</keyword>
<dbReference type="GO" id="GO:0005694">
    <property type="term" value="C:chromosome"/>
    <property type="evidence" value="ECO:0007669"/>
    <property type="project" value="UniProtKB-SubCell"/>
</dbReference>
<dbReference type="PROSITE" id="PS51007">
    <property type="entry name" value="CYTC"/>
    <property type="match status" value="1"/>
</dbReference>
<evidence type="ECO:0000256" key="10">
    <source>
        <dbReference type="ARBA" id="ARBA00048619"/>
    </source>
</evidence>
<dbReference type="Proteomes" id="UP000189911">
    <property type="component" value="Chromosome B"/>
</dbReference>
<comment type="subcellular location">
    <subcellularLocation>
        <location evidence="1">Chromosome</location>
    </subcellularLocation>
</comment>
<keyword evidence="7 11" id="KW-0408">Iron</keyword>
<keyword evidence="2" id="KW-0158">Chromosome</keyword>
<sequence length="487" mass="55411">MPIKLEQLHLNDASRSIEGLEETKAVPTDKQICDDVVLLWRQEPATEDLGLVELLEKVVHRNPSWDLSESKLKQTLIDHNLSFSDESKLFTYADQVVSAQCPFIDPKSLEKLELLETQPRGWSAFARKDLRRDEIIFYEHEALTPILPLDKTSLAEIGRSCSLCGTLLTQSSQFTMKNLLDCQFCSAVWCSKHCKRLEAATHSFLKHPTSKSKQVSATGWLDFEKMCKENAMHAAYSIGIIYARIILDKHDSDRIREQFESLAQVSQTLRTKSADSTNIGGTFDRAMGAVSSEDRSLWSNVFESFCSAFPNVEEEEGLNLETFLTYIGKFNINQLDGQIYTIYSHLNHKCEPNVRYEVDGKKGLKVFARKDIKKGEELFTTYVNPLHGVTLRRRELLVNWGFLCNCSRCHKELAARNKAGSTFGPKLDLPGIKVTRRKSSLKASKPDLSELLKNGQEFDLEVPDDLEFGRRRKSVRFDDRVMAAVEE</sequence>
<dbReference type="GO" id="GO:0032259">
    <property type="term" value="P:methylation"/>
    <property type="evidence" value="ECO:0007669"/>
    <property type="project" value="UniProtKB-KW"/>
</dbReference>
<dbReference type="PANTHER" id="PTHR46402">
    <property type="entry name" value="SET AND MYND DOMAIN-CONTAINING PROTEIN 5"/>
    <property type="match status" value="1"/>
</dbReference>
<comment type="catalytic activity">
    <reaction evidence="10">
        <text>L-lysyl-[histone] + S-adenosyl-L-methionine = N(6)-methyl-L-lysyl-[histone] + S-adenosyl-L-homocysteine + H(+)</text>
        <dbReference type="Rhea" id="RHEA:10024"/>
        <dbReference type="Rhea" id="RHEA-COMP:9845"/>
        <dbReference type="Rhea" id="RHEA-COMP:9846"/>
        <dbReference type="ChEBI" id="CHEBI:15378"/>
        <dbReference type="ChEBI" id="CHEBI:29969"/>
        <dbReference type="ChEBI" id="CHEBI:57856"/>
        <dbReference type="ChEBI" id="CHEBI:59789"/>
        <dbReference type="ChEBI" id="CHEBI:61929"/>
    </reaction>
    <physiologicalReaction direction="left-to-right" evidence="10">
        <dbReference type="Rhea" id="RHEA:10025"/>
    </physiologicalReaction>
</comment>
<evidence type="ECO:0000259" key="13">
    <source>
        <dbReference type="PROSITE" id="PS51007"/>
    </source>
</evidence>
<dbReference type="PROSITE" id="PS50280">
    <property type="entry name" value="SET"/>
    <property type="match status" value="1"/>
</dbReference>
<dbReference type="InterPro" id="IPR001214">
    <property type="entry name" value="SET_dom"/>
</dbReference>
<dbReference type="GO" id="GO:0020037">
    <property type="term" value="F:heme binding"/>
    <property type="evidence" value="ECO:0007669"/>
    <property type="project" value="InterPro"/>
</dbReference>
<dbReference type="InterPro" id="IPR046341">
    <property type="entry name" value="SET_dom_sf"/>
</dbReference>
<dbReference type="Gene3D" id="1.10.220.160">
    <property type="match status" value="1"/>
</dbReference>